<organism evidence="3 4">
    <name type="scientific">Rhodobacter flavimaris</name>
    <dbReference type="NCBI Taxonomy" id="2907145"/>
    <lineage>
        <taxon>Bacteria</taxon>
        <taxon>Pseudomonadati</taxon>
        <taxon>Pseudomonadota</taxon>
        <taxon>Alphaproteobacteria</taxon>
        <taxon>Rhodobacterales</taxon>
        <taxon>Rhodobacter group</taxon>
        <taxon>Rhodobacter</taxon>
    </lineage>
</organism>
<dbReference type="Proteomes" id="UP001521181">
    <property type="component" value="Unassembled WGS sequence"/>
</dbReference>
<feature type="domain" description="Sulfatase N-terminal" evidence="2">
    <location>
        <begin position="245"/>
        <end position="531"/>
    </location>
</feature>
<evidence type="ECO:0000313" key="4">
    <source>
        <dbReference type="Proteomes" id="UP001521181"/>
    </source>
</evidence>
<dbReference type="PANTHER" id="PTHR43751:SF3">
    <property type="entry name" value="SULFATASE N-TERMINAL DOMAIN-CONTAINING PROTEIN"/>
    <property type="match status" value="1"/>
</dbReference>
<feature type="transmembrane region" description="Helical" evidence="1">
    <location>
        <begin position="55"/>
        <end position="71"/>
    </location>
</feature>
<keyword evidence="1" id="KW-0812">Transmembrane</keyword>
<name>A0ABS8Z2M4_9RHOB</name>
<dbReference type="Gene3D" id="2.60.60.40">
    <property type="match status" value="1"/>
</dbReference>
<evidence type="ECO:0000259" key="2">
    <source>
        <dbReference type="Pfam" id="PF00884"/>
    </source>
</evidence>
<feature type="transmembrane region" description="Helical" evidence="1">
    <location>
        <begin position="83"/>
        <end position="105"/>
    </location>
</feature>
<dbReference type="Gene3D" id="3.30.1120.10">
    <property type="match status" value="1"/>
</dbReference>
<dbReference type="SUPFAM" id="SSF53649">
    <property type="entry name" value="Alkaline phosphatase-like"/>
    <property type="match status" value="1"/>
</dbReference>
<protein>
    <submittedName>
        <fullName evidence="3">Sulfatase-like hydrolase/transferase</fullName>
    </submittedName>
</protein>
<dbReference type="Pfam" id="PF00884">
    <property type="entry name" value="Sulfatase"/>
    <property type="match status" value="1"/>
</dbReference>
<keyword evidence="1" id="KW-1133">Transmembrane helix</keyword>
<proteinExistence type="predicted"/>
<keyword evidence="4" id="KW-1185">Reference proteome</keyword>
<evidence type="ECO:0000256" key="1">
    <source>
        <dbReference type="SAM" id="Phobius"/>
    </source>
</evidence>
<evidence type="ECO:0000313" key="3">
    <source>
        <dbReference type="EMBL" id="MCE5975108.1"/>
    </source>
</evidence>
<dbReference type="Gene3D" id="3.40.720.10">
    <property type="entry name" value="Alkaline Phosphatase, subunit A"/>
    <property type="match status" value="1"/>
</dbReference>
<dbReference type="EMBL" id="JAJUOS010000018">
    <property type="protein sequence ID" value="MCE5975108.1"/>
    <property type="molecule type" value="Genomic_DNA"/>
</dbReference>
<sequence length="784" mass="85230">MSKPSLGRAFVLWCGVFLGLILIGARALILAAPMINARPIEALEMLARGLWQDLGLTLLLTLAALSVLRSLPRWRRPNLVISLYSLLALTLMCWGLGNIVALRMLGSPITADWLAFSDLEKAGTITDAFRRILGLPEISLALLSLAVLIGGAKAMARRPTKRPFAAAILGLYGGITIIGLALSDGPPPTSRARLVNPVIAFLMSLSGDSGLSGLESLSEGPSPAQLPFGPATPLLRPAIPQTPLRNVILFAMESVPARQTQGWEGEFPVTPNIAARLDWALAFDRAYAHVPASNYYLVSAFGSVIPELSTDLMTASHPDLDLFTLAEVLDAAGLRTGYFESSDNRFQDAELFLKSEGFGTVRDYRDWECPLGVYDVESVTDRFLTTSNDLCTVNEVVRWIAQEPDQPFFLAMRTGMTHYPYFPGAEPQTYVVDKTHNDYLNALRVGDQAFGALMEYLDRSGLSAQTLVVVLGDHGEAFGEHGTYVHAAAVHEENIHVPLALINPQLFSGQRSDLLVGMMDVAPTITDLLGVTAPPSWQGRSVFAEDRQDGVFFYAPWNGFQVGYREGDRKYIYNGNTGEAQLYDLRADPDEQHNLAPDNPAIAAAARDKLGDAIAAQNAFTDRLLSAGAVAPLAPSRADEIILEVSGTRYQSAPRAWITLDGEHVAVIKVTDAPSNAEREARQDEIDRALMTFRLPVTAPPCPHQIGVYFLNDEWAGDGKTGDTDLLVRSVQFAGRSYYFNSFTLLTEGAGKNAGEYFRMSRSGELRVELALDKACLSAGLAQP</sequence>
<dbReference type="InterPro" id="IPR000917">
    <property type="entry name" value="Sulfatase_N"/>
</dbReference>
<comment type="caution">
    <text evidence="3">The sequence shown here is derived from an EMBL/GenBank/DDBJ whole genome shotgun (WGS) entry which is preliminary data.</text>
</comment>
<accession>A0ABS8Z2M4</accession>
<dbReference type="InterPro" id="IPR052701">
    <property type="entry name" value="GAG_Ulvan_Degrading_Sulfatases"/>
</dbReference>
<dbReference type="PANTHER" id="PTHR43751">
    <property type="entry name" value="SULFATASE"/>
    <property type="match status" value="1"/>
</dbReference>
<gene>
    <name evidence="3" type="ORF">LZA78_16665</name>
</gene>
<keyword evidence="1" id="KW-0472">Membrane</keyword>
<dbReference type="InterPro" id="IPR017850">
    <property type="entry name" value="Alkaline_phosphatase_core_sf"/>
</dbReference>
<reference evidence="3 4" key="1">
    <citation type="submission" date="2021-12" db="EMBL/GenBank/DDBJ databases">
        <title>Sinirhodobacter sp. WL0062 is a bacterium isolated from seawater.</title>
        <authorList>
            <person name="Wang L."/>
            <person name="He W."/>
            <person name="Zhang D.-F."/>
        </authorList>
    </citation>
    <scope>NUCLEOTIDE SEQUENCE [LARGE SCALE GENOMIC DNA]</scope>
    <source>
        <strain evidence="3 4">WL0062</strain>
    </source>
</reference>
<feature type="transmembrane region" description="Helical" evidence="1">
    <location>
        <begin position="132"/>
        <end position="152"/>
    </location>
</feature>
<feature type="transmembrane region" description="Helical" evidence="1">
    <location>
        <begin position="164"/>
        <end position="183"/>
    </location>
</feature>